<protein>
    <submittedName>
        <fullName evidence="1">Uncharacterized protein</fullName>
    </submittedName>
</protein>
<evidence type="ECO:0000313" key="1">
    <source>
        <dbReference type="EMBL" id="SNT57495.1"/>
    </source>
</evidence>
<dbReference type="RefSeq" id="WP_143653530.1">
    <property type="nucleotide sequence ID" value="NZ_FZOD01000067.1"/>
</dbReference>
<reference evidence="1 2" key="1">
    <citation type="submission" date="2017-06" db="EMBL/GenBank/DDBJ databases">
        <authorList>
            <person name="Kim H.J."/>
            <person name="Triplett B.A."/>
        </authorList>
    </citation>
    <scope>NUCLEOTIDE SEQUENCE [LARGE SCALE GENOMIC DNA]</scope>
    <source>
        <strain evidence="1 2">CGMCC 4.2132</strain>
    </source>
</reference>
<accession>A0A239NRL7</accession>
<dbReference type="OrthoDB" id="3430761at2"/>
<dbReference type="EMBL" id="FZOD01000067">
    <property type="protein sequence ID" value="SNT57495.1"/>
    <property type="molecule type" value="Genomic_DNA"/>
</dbReference>
<name>A0A239NRL7_9ACTN</name>
<keyword evidence="2" id="KW-1185">Reference proteome</keyword>
<dbReference type="AlphaFoldDB" id="A0A239NRL7"/>
<sequence>MQKVAKPPYAKIGRSLTILKGATEDVQGESCSGKRATGRQTTWSLKIEGHHTLPVWLREWNTGESDVVLGRPPNVPPMPEALSTLLNRRRAGIEQRRESFMSVYLVQPNDQGWPKLRKKLTFDDFHRAVGSELIEATHNLGVMCIASKEELLGETGRSMNELCGTFKTYTEAAPVALYVISRVVPTLRAVNWM</sequence>
<proteinExistence type="predicted"/>
<dbReference type="Proteomes" id="UP000198282">
    <property type="component" value="Unassembled WGS sequence"/>
</dbReference>
<organism evidence="1 2">
    <name type="scientific">Streptosporangium subroseum</name>
    <dbReference type="NCBI Taxonomy" id="106412"/>
    <lineage>
        <taxon>Bacteria</taxon>
        <taxon>Bacillati</taxon>
        <taxon>Actinomycetota</taxon>
        <taxon>Actinomycetes</taxon>
        <taxon>Streptosporangiales</taxon>
        <taxon>Streptosporangiaceae</taxon>
        <taxon>Streptosporangium</taxon>
    </lineage>
</organism>
<evidence type="ECO:0000313" key="2">
    <source>
        <dbReference type="Proteomes" id="UP000198282"/>
    </source>
</evidence>
<gene>
    <name evidence="1" type="ORF">SAMN05216276_10672</name>
</gene>